<organism evidence="1 2">
    <name type="scientific">Spiroplasma turonicum</name>
    <dbReference type="NCBI Taxonomy" id="216946"/>
    <lineage>
        <taxon>Bacteria</taxon>
        <taxon>Bacillati</taxon>
        <taxon>Mycoplasmatota</taxon>
        <taxon>Mollicutes</taxon>
        <taxon>Entomoplasmatales</taxon>
        <taxon>Spiroplasmataceae</taxon>
        <taxon>Spiroplasma</taxon>
    </lineage>
</organism>
<dbReference type="KEGG" id="stur:STURON_00603"/>
<dbReference type="Proteomes" id="UP000067243">
    <property type="component" value="Chromosome"/>
</dbReference>
<dbReference type="EMBL" id="CP012328">
    <property type="protein sequence ID" value="AKU79849.1"/>
    <property type="molecule type" value="Genomic_DNA"/>
</dbReference>
<sequence>MSNSKVNQHFLPKFYIKKWANNNIINYYNIKNNSYENYNIKERNKDPFLEKEFYEGTIYEFNKIENILSNMENSCSLVLSDIIEKFGKFQTIRITRKEIMLIKLFLALQWYRNKSSLIKKNNLDGDYLFNETFKNLNPEENKISMLNDIVLLYENYYLKIIRGDFEIYKLFNEDESYNSFSIRYHIKFLFKETYLNFIKLDNINDNFILNDHISVHIADNITSTPIIEFMPITPKLCITLNKTTALDCIPDTCIADYITRKNNPWGFYLLDTYFPEIFSKRNHRVNYIQKHKFNIKDLFIYDIKFFNSEQVKLINSLIYSQSILDVIFINKDDIKNAKVMIEKLNIQRIEEINR</sequence>
<dbReference type="RefSeq" id="WP_075048435.1">
    <property type="nucleotide sequence ID" value="NZ_CP012328.1"/>
</dbReference>
<proteinExistence type="predicted"/>
<gene>
    <name evidence="1" type="ORF">STURON_00603</name>
</gene>
<dbReference type="Pfam" id="PF14022">
    <property type="entry name" value="DUF4238"/>
    <property type="match status" value="1"/>
</dbReference>
<keyword evidence="2" id="KW-1185">Reference proteome</keyword>
<evidence type="ECO:0000313" key="2">
    <source>
        <dbReference type="Proteomes" id="UP000067243"/>
    </source>
</evidence>
<evidence type="ECO:0008006" key="3">
    <source>
        <dbReference type="Google" id="ProtNLM"/>
    </source>
</evidence>
<dbReference type="PATRIC" id="fig|216946.3.peg.612"/>
<accession>A0A0K1P6L3</accession>
<evidence type="ECO:0000313" key="1">
    <source>
        <dbReference type="EMBL" id="AKU79849.1"/>
    </source>
</evidence>
<name>A0A0K1P6L3_9MOLU</name>
<reference evidence="1 2" key="1">
    <citation type="journal article" date="2015" name="Genome Announc.">
        <title>Complete Genome Sequence of Spiroplasma turonicum Strain Tab4cT, a Parasite of a Horse Fly, Haematopota sp. (Diptera: Tabanidae).</title>
        <authorList>
            <person name="Davis R.E."/>
            <person name="Shao J."/>
            <person name="Zhao Y."/>
            <person name="Gasparich G.E."/>
            <person name="Gaynor B.J."/>
            <person name="Donofrio N."/>
        </authorList>
    </citation>
    <scope>NUCLEOTIDE SEQUENCE [LARGE SCALE GENOMIC DNA]</scope>
    <source>
        <strain evidence="1 2">Tab4c</strain>
    </source>
</reference>
<dbReference type="InterPro" id="IPR025332">
    <property type="entry name" value="DUF4238"/>
</dbReference>
<protein>
    <recommendedName>
        <fullName evidence="3">DUF4238 domain-containing protein</fullName>
    </recommendedName>
</protein>
<dbReference type="AlphaFoldDB" id="A0A0K1P6L3"/>